<feature type="domain" description="Lysozyme inhibitor LprI-like N-terminal" evidence="2">
    <location>
        <begin position="69"/>
        <end position="168"/>
    </location>
</feature>
<reference evidence="3" key="2">
    <citation type="submission" date="2023-04" db="EMBL/GenBank/DDBJ databases">
        <title>'Rhodoalgimonas zhirmunskyi' gen. nov., isolated from a red alga.</title>
        <authorList>
            <person name="Nedashkovskaya O.I."/>
            <person name="Otstavnykh N.Y."/>
            <person name="Bystritskaya E.P."/>
            <person name="Balabanova L.A."/>
            <person name="Isaeva M.P."/>
        </authorList>
    </citation>
    <scope>NUCLEOTIDE SEQUENCE</scope>
    <source>
        <strain evidence="3">10Alg 79</strain>
    </source>
</reference>
<organism evidence="3 4">
    <name type="scientific">Rhodalgimonas zhirmunskyi</name>
    <dbReference type="NCBI Taxonomy" id="2964767"/>
    <lineage>
        <taxon>Bacteria</taxon>
        <taxon>Pseudomonadati</taxon>
        <taxon>Pseudomonadota</taxon>
        <taxon>Alphaproteobacteria</taxon>
        <taxon>Rhodobacterales</taxon>
        <taxon>Roseobacteraceae</taxon>
        <taxon>Rhodalgimonas</taxon>
    </lineage>
</organism>
<gene>
    <name evidence="3" type="ORF">NOI20_14835</name>
</gene>
<dbReference type="RefSeq" id="WP_317627011.1">
    <property type="nucleotide sequence ID" value="NZ_JANFFA010000004.1"/>
</dbReference>
<reference evidence="3" key="1">
    <citation type="submission" date="2022-07" db="EMBL/GenBank/DDBJ databases">
        <authorList>
            <person name="Otstavnykh N."/>
            <person name="Isaeva M."/>
            <person name="Bystritskaya E."/>
        </authorList>
    </citation>
    <scope>NUCLEOTIDE SEQUENCE</scope>
    <source>
        <strain evidence="3">10Alg 79</strain>
    </source>
</reference>
<keyword evidence="4" id="KW-1185">Reference proteome</keyword>
<dbReference type="EMBL" id="JANFFA010000004">
    <property type="protein sequence ID" value="MDQ2095392.1"/>
    <property type="molecule type" value="Genomic_DNA"/>
</dbReference>
<evidence type="ECO:0000313" key="4">
    <source>
        <dbReference type="Proteomes" id="UP001227162"/>
    </source>
</evidence>
<sequence>MTHPFSILRVALALGLSVAVLTGAAQAQQVIKFSPEATVACIAQAKTEGTRMDCVGTSAKACFNRIKGRSTGDIAACMAQETNFWQRRMDKALDAMREKAKAEDAAFMKTAKAKYVPFKLTEDLETMQERWAAFREARCAVEAMMRRGTRFTSTAAASCVMQETARQAMFLETAVAYQK</sequence>
<keyword evidence="1" id="KW-0732">Signal</keyword>
<evidence type="ECO:0000256" key="1">
    <source>
        <dbReference type="SAM" id="SignalP"/>
    </source>
</evidence>
<dbReference type="Proteomes" id="UP001227162">
    <property type="component" value="Unassembled WGS sequence"/>
</dbReference>
<evidence type="ECO:0000259" key="2">
    <source>
        <dbReference type="Pfam" id="PF07007"/>
    </source>
</evidence>
<accession>A0AAJ1X8A0</accession>
<protein>
    <submittedName>
        <fullName evidence="3">DUF1311 domain-containing protein</fullName>
    </submittedName>
</protein>
<feature type="chain" id="PRO_5042580365" evidence="1">
    <location>
        <begin position="28"/>
        <end position="179"/>
    </location>
</feature>
<dbReference type="InterPro" id="IPR009739">
    <property type="entry name" value="LprI-like_N"/>
</dbReference>
<proteinExistence type="predicted"/>
<comment type="caution">
    <text evidence="3">The sequence shown here is derived from an EMBL/GenBank/DDBJ whole genome shotgun (WGS) entry which is preliminary data.</text>
</comment>
<feature type="signal peptide" evidence="1">
    <location>
        <begin position="1"/>
        <end position="27"/>
    </location>
</feature>
<dbReference type="Pfam" id="PF07007">
    <property type="entry name" value="LprI"/>
    <property type="match status" value="1"/>
</dbReference>
<name>A0AAJ1X8A0_9RHOB</name>
<evidence type="ECO:0000313" key="3">
    <source>
        <dbReference type="EMBL" id="MDQ2095392.1"/>
    </source>
</evidence>
<dbReference type="Gene3D" id="1.20.1270.180">
    <property type="match status" value="1"/>
</dbReference>
<dbReference type="AlphaFoldDB" id="A0AAJ1X8A0"/>